<dbReference type="InterPro" id="IPR018893">
    <property type="entry name" value="T8SS_CsgF"/>
</dbReference>
<evidence type="ECO:0000256" key="2">
    <source>
        <dbReference type="ARBA" id="ARBA00014031"/>
    </source>
</evidence>
<feature type="chain" id="PRO_5003368379" description="Curli production assembly/transport component CsgF" evidence="4">
    <location>
        <begin position="24"/>
        <end position="143"/>
    </location>
</feature>
<feature type="signal peptide" evidence="4">
    <location>
        <begin position="1"/>
        <end position="23"/>
    </location>
</feature>
<evidence type="ECO:0000256" key="4">
    <source>
        <dbReference type="SAM" id="SignalP"/>
    </source>
</evidence>
<dbReference type="RefSeq" id="WP_013909708.1">
    <property type="nucleotide sequence ID" value="NC_015682.1"/>
</dbReference>
<keyword evidence="6" id="KW-1185">Reference proteome</keyword>
<dbReference type="KEGG" id="top:TOPB45_0913"/>
<dbReference type="STRING" id="795359.TOPB45_0913"/>
<dbReference type="PATRIC" id="fig|795359.3.peg.923"/>
<evidence type="ECO:0000313" key="6">
    <source>
        <dbReference type="Proteomes" id="UP000006583"/>
    </source>
</evidence>
<sequence>MKIVKSLFISLILSLSFISSSKATELIFQFTNPAFGGNPLYGSYYLQSAQMQNIFKEKKESWFKSKSLIERFTDSFTSQLLYRMSDYILDQLFGEDNTLPESPMTYTIGNFRIEYNPSGDYYTFTITDLSTGESSTIQVPKFM</sequence>
<evidence type="ECO:0000313" key="5">
    <source>
        <dbReference type="EMBL" id="AEH23010.1"/>
    </source>
</evidence>
<dbReference type="Proteomes" id="UP000006583">
    <property type="component" value="Chromosome"/>
</dbReference>
<reference evidence="5 6" key="1">
    <citation type="journal article" date="2013" name="Genome Announc.">
        <title>Complete genome sequence of the hyperthermophilic sulfate-reducing bacterium Thermodesulfobacterium geofontis OPF15T.</title>
        <authorList>
            <person name="Elkins J.G."/>
            <person name="Hamilton-Brehm S.D."/>
            <person name="Lucas S."/>
            <person name="Han J."/>
            <person name="Lapidus A."/>
            <person name="Cheng J.F."/>
            <person name="Goodwin L.A."/>
            <person name="Pitluck S."/>
            <person name="Peters L."/>
            <person name="Mikhailova N."/>
            <person name="Davenport K.W."/>
            <person name="Detter J.C."/>
            <person name="Han C.S."/>
            <person name="Tapia R."/>
            <person name="Land M.L."/>
            <person name="Hauser L."/>
            <person name="Kyrpides N.C."/>
            <person name="Ivanova N.N."/>
            <person name="Pagani I."/>
            <person name="Bruce D."/>
            <person name="Woyke T."/>
            <person name="Cottingham R.W."/>
        </authorList>
    </citation>
    <scope>NUCLEOTIDE SEQUENCE [LARGE SCALE GENOMIC DNA]</scope>
    <source>
        <strain evidence="5 6">OPF15</strain>
    </source>
</reference>
<gene>
    <name evidence="5" type="ordered locus">TOPB45_0913</name>
</gene>
<keyword evidence="3 4" id="KW-0732">Signal</keyword>
<evidence type="ECO:0000256" key="1">
    <source>
        <dbReference type="ARBA" id="ARBA00003989"/>
    </source>
</evidence>
<dbReference type="EMBL" id="CP002829">
    <property type="protein sequence ID" value="AEH23010.1"/>
    <property type="molecule type" value="Genomic_DNA"/>
</dbReference>
<evidence type="ECO:0000256" key="3">
    <source>
        <dbReference type="ARBA" id="ARBA00022729"/>
    </source>
</evidence>
<proteinExistence type="predicted"/>
<dbReference type="Pfam" id="PF10614">
    <property type="entry name" value="CsgF"/>
    <property type="match status" value="1"/>
</dbReference>
<accession>F8C5M9</accession>
<organism evidence="5 6">
    <name type="scientific">Thermodesulfobacterium geofontis (strain OPF15)</name>
    <dbReference type="NCBI Taxonomy" id="795359"/>
    <lineage>
        <taxon>Bacteria</taxon>
        <taxon>Pseudomonadati</taxon>
        <taxon>Thermodesulfobacteriota</taxon>
        <taxon>Thermodesulfobacteria</taxon>
        <taxon>Thermodesulfobacteriales</taxon>
        <taxon>Thermodesulfobacteriaceae</taxon>
        <taxon>Thermodesulfobacterium</taxon>
    </lineage>
</organism>
<name>F8C5M9_THEGP</name>
<dbReference type="eggNOG" id="ENOG5032U3R">
    <property type="taxonomic scope" value="Bacteria"/>
</dbReference>
<dbReference type="AlphaFoldDB" id="F8C5M9"/>
<protein>
    <recommendedName>
        <fullName evidence="2">Curli production assembly/transport component CsgF</fullName>
    </recommendedName>
</protein>
<comment type="function">
    <text evidence="1">May be involved in the biogenesis of curli organelles.</text>
</comment>
<dbReference type="OrthoDB" id="1443407at2"/>
<dbReference type="HOGENOM" id="CLU_136740_0_0_0"/>